<feature type="region of interest" description="Disordered" evidence="1">
    <location>
        <begin position="1"/>
        <end position="21"/>
    </location>
</feature>
<comment type="caution">
    <text evidence="2">The sequence shown here is derived from an EMBL/GenBank/DDBJ whole genome shotgun (WGS) entry which is preliminary data.</text>
</comment>
<sequence>MSSSWTSATPSTKQPQPATPHVCIGGLAISTCAQCAGHPQGEADRDAVTAIATPYANNAKAAELLLRLVGNHMEAYELDFRGFGGDDEEEEPKGKSRQKTGRNNKDQS</sequence>
<dbReference type="EMBL" id="JAGTJR010000030">
    <property type="protein sequence ID" value="KAH7039008.1"/>
    <property type="molecule type" value="Genomic_DNA"/>
</dbReference>
<gene>
    <name evidence="2" type="ORF">B0J12DRAFT_702837</name>
</gene>
<feature type="compositionally biased region" description="Polar residues" evidence="1">
    <location>
        <begin position="1"/>
        <end position="16"/>
    </location>
</feature>
<keyword evidence="3" id="KW-1185">Reference proteome</keyword>
<reference evidence="2 3" key="1">
    <citation type="journal article" date="2021" name="Nat. Commun.">
        <title>Genetic determinants of endophytism in the Arabidopsis root mycobiome.</title>
        <authorList>
            <person name="Mesny F."/>
            <person name="Miyauchi S."/>
            <person name="Thiergart T."/>
            <person name="Pickel B."/>
            <person name="Atanasova L."/>
            <person name="Karlsson M."/>
            <person name="Huettel B."/>
            <person name="Barry K.W."/>
            <person name="Haridas S."/>
            <person name="Chen C."/>
            <person name="Bauer D."/>
            <person name="Andreopoulos W."/>
            <person name="Pangilinan J."/>
            <person name="LaButti K."/>
            <person name="Riley R."/>
            <person name="Lipzen A."/>
            <person name="Clum A."/>
            <person name="Drula E."/>
            <person name="Henrissat B."/>
            <person name="Kohler A."/>
            <person name="Grigoriev I.V."/>
            <person name="Martin F.M."/>
            <person name="Hacquard S."/>
        </authorList>
    </citation>
    <scope>NUCLEOTIDE SEQUENCE [LARGE SCALE GENOMIC DNA]</scope>
    <source>
        <strain evidence="2 3">MPI-SDFR-AT-0080</strain>
    </source>
</reference>
<evidence type="ECO:0000256" key="1">
    <source>
        <dbReference type="SAM" id="MobiDB-lite"/>
    </source>
</evidence>
<protein>
    <submittedName>
        <fullName evidence="2">Uncharacterized protein</fullName>
    </submittedName>
</protein>
<evidence type="ECO:0000313" key="3">
    <source>
        <dbReference type="Proteomes" id="UP000774617"/>
    </source>
</evidence>
<feature type="region of interest" description="Disordered" evidence="1">
    <location>
        <begin position="81"/>
        <end position="108"/>
    </location>
</feature>
<accession>A0ABQ8G0I9</accession>
<name>A0ABQ8G0I9_9PEZI</name>
<evidence type="ECO:0000313" key="2">
    <source>
        <dbReference type="EMBL" id="KAH7039008.1"/>
    </source>
</evidence>
<organism evidence="2 3">
    <name type="scientific">Macrophomina phaseolina</name>
    <dbReference type="NCBI Taxonomy" id="35725"/>
    <lineage>
        <taxon>Eukaryota</taxon>
        <taxon>Fungi</taxon>
        <taxon>Dikarya</taxon>
        <taxon>Ascomycota</taxon>
        <taxon>Pezizomycotina</taxon>
        <taxon>Dothideomycetes</taxon>
        <taxon>Dothideomycetes incertae sedis</taxon>
        <taxon>Botryosphaeriales</taxon>
        <taxon>Botryosphaeriaceae</taxon>
        <taxon>Macrophomina</taxon>
    </lineage>
</organism>
<dbReference type="Proteomes" id="UP000774617">
    <property type="component" value="Unassembled WGS sequence"/>
</dbReference>
<proteinExistence type="predicted"/>